<dbReference type="InterPro" id="IPR010998">
    <property type="entry name" value="Integrase_recombinase_N"/>
</dbReference>
<dbReference type="Gene3D" id="1.10.150.130">
    <property type="match status" value="1"/>
</dbReference>
<accession>A0A6J7J4V5</accession>
<dbReference type="InterPro" id="IPR050090">
    <property type="entry name" value="Tyrosine_recombinase_XerCD"/>
</dbReference>
<dbReference type="PANTHER" id="PTHR30349">
    <property type="entry name" value="PHAGE INTEGRASE-RELATED"/>
    <property type="match status" value="1"/>
</dbReference>
<keyword evidence="1" id="KW-0238">DNA-binding</keyword>
<dbReference type="Gene3D" id="1.10.443.10">
    <property type="entry name" value="Intergrase catalytic core"/>
    <property type="match status" value="1"/>
</dbReference>
<dbReference type="SUPFAM" id="SSF56349">
    <property type="entry name" value="DNA breaking-rejoining enzymes"/>
    <property type="match status" value="1"/>
</dbReference>
<dbReference type="GO" id="GO:0006310">
    <property type="term" value="P:DNA recombination"/>
    <property type="evidence" value="ECO:0007669"/>
    <property type="project" value="UniProtKB-KW"/>
</dbReference>
<dbReference type="EMBL" id="CAFBNF010000048">
    <property type="protein sequence ID" value="CAB4937512.1"/>
    <property type="molecule type" value="Genomic_DNA"/>
</dbReference>
<dbReference type="GO" id="GO:0015074">
    <property type="term" value="P:DNA integration"/>
    <property type="evidence" value="ECO:0007669"/>
    <property type="project" value="InterPro"/>
</dbReference>
<feature type="domain" description="Tyr recombinase" evidence="3">
    <location>
        <begin position="166"/>
        <end position="358"/>
    </location>
</feature>
<dbReference type="PROSITE" id="PS51898">
    <property type="entry name" value="TYR_RECOMBINASE"/>
    <property type="match status" value="1"/>
</dbReference>
<evidence type="ECO:0000256" key="1">
    <source>
        <dbReference type="ARBA" id="ARBA00023125"/>
    </source>
</evidence>
<keyword evidence="2" id="KW-0233">DNA recombination</keyword>
<dbReference type="InterPro" id="IPR011010">
    <property type="entry name" value="DNA_brk_join_enz"/>
</dbReference>
<evidence type="ECO:0000313" key="4">
    <source>
        <dbReference type="EMBL" id="CAB4937512.1"/>
    </source>
</evidence>
<dbReference type="InterPro" id="IPR002104">
    <property type="entry name" value="Integrase_catalytic"/>
</dbReference>
<dbReference type="GO" id="GO:0003677">
    <property type="term" value="F:DNA binding"/>
    <property type="evidence" value="ECO:0007669"/>
    <property type="project" value="UniProtKB-KW"/>
</dbReference>
<gene>
    <name evidence="4" type="ORF">UFOPK3773_00635</name>
</gene>
<dbReference type="InterPro" id="IPR013762">
    <property type="entry name" value="Integrase-like_cat_sf"/>
</dbReference>
<sequence>MYRVQQVNLKRGGTAATVVDENYVPVEPVHRWIRHLVALRRSPRTIETYAYGARFLMEFCDLTGKEWGSLSLEDLGQFVNWMLLPGSLPARDVVSIAEQPVARSETTVNLYLSGVWSLYEFHHRAGMPLNFPLWISADGSHTPYKSDLMAMGERLRRPIELTETKRRPKVLSVEQIHAITSAQERLRDRFLFALLATTGIRIGTALGLRHEDFQGWNRTLQVVRRENANGARVKGSASTVAKEPTPKLLTGEVVRLYSEYMHTEYGDLDCDYVFVNLWSGRIGAPMTYATVNDLVRRTREAVGFWFTPHMFRHTFATLHLEAGVRPDIVAEMLDHASSQTTTDIYGHVSPQALRREMESAGVITGALATVGAL</sequence>
<proteinExistence type="predicted"/>
<dbReference type="AlphaFoldDB" id="A0A6J7J4V5"/>
<protein>
    <submittedName>
        <fullName evidence="4">Unannotated protein</fullName>
    </submittedName>
</protein>
<name>A0A6J7J4V5_9ZZZZ</name>
<organism evidence="4">
    <name type="scientific">freshwater metagenome</name>
    <dbReference type="NCBI Taxonomy" id="449393"/>
    <lineage>
        <taxon>unclassified sequences</taxon>
        <taxon>metagenomes</taxon>
        <taxon>ecological metagenomes</taxon>
    </lineage>
</organism>
<dbReference type="PANTHER" id="PTHR30349:SF41">
    <property type="entry name" value="INTEGRASE_RECOMBINASE PROTEIN MJ0367-RELATED"/>
    <property type="match status" value="1"/>
</dbReference>
<evidence type="ECO:0000259" key="3">
    <source>
        <dbReference type="PROSITE" id="PS51898"/>
    </source>
</evidence>
<dbReference type="Pfam" id="PF00589">
    <property type="entry name" value="Phage_integrase"/>
    <property type="match status" value="1"/>
</dbReference>
<reference evidence="4" key="1">
    <citation type="submission" date="2020-05" db="EMBL/GenBank/DDBJ databases">
        <authorList>
            <person name="Chiriac C."/>
            <person name="Salcher M."/>
            <person name="Ghai R."/>
            <person name="Kavagutti S V."/>
        </authorList>
    </citation>
    <scope>NUCLEOTIDE SEQUENCE</scope>
</reference>
<evidence type="ECO:0000256" key="2">
    <source>
        <dbReference type="ARBA" id="ARBA00023172"/>
    </source>
</evidence>